<evidence type="ECO:0000256" key="1">
    <source>
        <dbReference type="ARBA" id="ARBA00022676"/>
    </source>
</evidence>
<accession>A0A1G6X300</accession>
<dbReference type="GO" id="GO:0005975">
    <property type="term" value="P:carbohydrate metabolic process"/>
    <property type="evidence" value="ECO:0007669"/>
    <property type="project" value="InterPro"/>
</dbReference>
<dbReference type="PANTHER" id="PTHR11927">
    <property type="entry name" value="GALACTOSIDE 2-L-FUCOSYLTRANSFERASE"/>
    <property type="match status" value="1"/>
</dbReference>
<dbReference type="RefSeq" id="WP_090770484.1">
    <property type="nucleotide sequence ID" value="NZ_FMZH01000007.1"/>
</dbReference>
<keyword evidence="4" id="KW-1185">Reference proteome</keyword>
<dbReference type="CDD" id="cd11301">
    <property type="entry name" value="Fut1_Fut2_like"/>
    <property type="match status" value="1"/>
</dbReference>
<dbReference type="AlphaFoldDB" id="A0A1G6X300"/>
<dbReference type="EMBL" id="FMZH01000007">
    <property type="protein sequence ID" value="SDD72498.1"/>
    <property type="molecule type" value="Genomic_DNA"/>
</dbReference>
<protein>
    <submittedName>
        <fullName evidence="3">Glycosyl transferase family 11</fullName>
    </submittedName>
</protein>
<gene>
    <name evidence="3" type="ORF">SAMN04488024_107208</name>
</gene>
<dbReference type="Pfam" id="PF01531">
    <property type="entry name" value="Glyco_transf_11"/>
    <property type="match status" value="1"/>
</dbReference>
<proteinExistence type="predicted"/>
<evidence type="ECO:0000313" key="4">
    <source>
        <dbReference type="Proteomes" id="UP000199455"/>
    </source>
</evidence>
<keyword evidence="2 3" id="KW-0808">Transferase</keyword>
<dbReference type="PANTHER" id="PTHR11927:SF9">
    <property type="entry name" value="L-FUCOSYLTRANSFERASE"/>
    <property type="match status" value="1"/>
</dbReference>
<evidence type="ECO:0000256" key="2">
    <source>
        <dbReference type="ARBA" id="ARBA00022679"/>
    </source>
</evidence>
<evidence type="ECO:0000313" key="3">
    <source>
        <dbReference type="EMBL" id="SDD72498.1"/>
    </source>
</evidence>
<reference evidence="4" key="1">
    <citation type="submission" date="2016-10" db="EMBL/GenBank/DDBJ databases">
        <authorList>
            <person name="Varghese N."/>
            <person name="Submissions S."/>
        </authorList>
    </citation>
    <scope>NUCLEOTIDE SEQUENCE [LARGE SCALE GENOMIC DNA]</scope>
    <source>
        <strain evidence="4">DSM 18609</strain>
    </source>
</reference>
<organism evidence="3 4">
    <name type="scientific">Pedobacter soli</name>
    <dbReference type="NCBI Taxonomy" id="390242"/>
    <lineage>
        <taxon>Bacteria</taxon>
        <taxon>Pseudomonadati</taxon>
        <taxon>Bacteroidota</taxon>
        <taxon>Sphingobacteriia</taxon>
        <taxon>Sphingobacteriales</taxon>
        <taxon>Sphingobacteriaceae</taxon>
        <taxon>Pedobacter</taxon>
    </lineage>
</organism>
<sequence>METEIPVTQDLDQNKQVYLITMVGISIQCRLGNQLFQYAFITALSKKLNTKYFISEKIERFTLPDYFELPQYSSKLNFLRKLILKIKKGYTLKPLQHYEITQNTPAKDNEIYVGYFQSESFFEGTKDNIGELIKVRPEHKNAFNNQFEKTFSQQKTIAIHLRRGDYLNLDDWWLENLGGNNLTLPITYYEKCFAAIKNLNNYRLLFISDDIAFARLNFGHLENAEFHNNELIIDFQIMMNADICIVSNSSFAWWAAYLNAKSTKKIFCPEYWLGFNINTEYPKNIIPDSWEQIAVK</sequence>
<dbReference type="GO" id="GO:0008107">
    <property type="term" value="F:galactoside 2-alpha-L-fucosyltransferase activity"/>
    <property type="evidence" value="ECO:0007669"/>
    <property type="project" value="InterPro"/>
</dbReference>
<keyword evidence="1" id="KW-0328">Glycosyltransferase</keyword>
<dbReference type="InterPro" id="IPR002516">
    <property type="entry name" value="Glyco_trans_11"/>
</dbReference>
<dbReference type="Proteomes" id="UP000199455">
    <property type="component" value="Unassembled WGS sequence"/>
</dbReference>
<dbReference type="GO" id="GO:0016020">
    <property type="term" value="C:membrane"/>
    <property type="evidence" value="ECO:0007669"/>
    <property type="project" value="InterPro"/>
</dbReference>
<dbReference type="STRING" id="390242.SAMN04488024_107208"/>
<name>A0A1G6X300_9SPHI</name>